<dbReference type="Proteomes" id="UP000823630">
    <property type="component" value="Unassembled WGS sequence"/>
</dbReference>
<reference evidence="1" key="2">
    <citation type="journal article" date="2021" name="PeerJ">
        <title>Extensive microbial diversity within the chicken gut microbiome revealed by metagenomics and culture.</title>
        <authorList>
            <person name="Gilroy R."/>
            <person name="Ravi A."/>
            <person name="Getino M."/>
            <person name="Pursley I."/>
            <person name="Horton D.L."/>
            <person name="Alikhan N.F."/>
            <person name="Baker D."/>
            <person name="Gharbi K."/>
            <person name="Hall N."/>
            <person name="Watson M."/>
            <person name="Adriaenssens E.M."/>
            <person name="Foster-Nyarko E."/>
            <person name="Jarju S."/>
            <person name="Secka A."/>
            <person name="Antonio M."/>
            <person name="Oren A."/>
            <person name="Chaudhuri R.R."/>
            <person name="La Ragione R."/>
            <person name="Hildebrand F."/>
            <person name="Pallen M.J."/>
        </authorList>
    </citation>
    <scope>NUCLEOTIDE SEQUENCE</scope>
    <source>
        <strain evidence="1">8207</strain>
    </source>
</reference>
<gene>
    <name evidence="1" type="ORF">IAC69_03280</name>
</gene>
<name>A0A9D9DHM7_9PROT</name>
<dbReference type="Pfam" id="PF05396">
    <property type="entry name" value="Phage_T7_Capsid"/>
    <property type="match status" value="1"/>
</dbReference>
<accession>A0A9D9DHM7</accession>
<proteinExistence type="predicted"/>
<sequence>MKNVPEKFLNNDGTLNTDALLKSYCELEKKISSMVSVPGADADTDTVKKFNRAIGVPDSASEYPTNRLFDDDELREKFLEIGLTSTQVEKIYNIAEEFLSPVLNDLFDVKNETNAIAELKNFFGSTEKMNEALRAINTFGQKYLPRDAFDALCATPQGICGVYQMMQTMEPSIRIDDDDAKNLSDTQLRQMMRDPKYWRDYDPEYVRKIENGFKKLYS</sequence>
<protein>
    <submittedName>
        <fullName evidence="1">Uncharacterized protein</fullName>
    </submittedName>
</protein>
<reference evidence="1" key="1">
    <citation type="submission" date="2020-10" db="EMBL/GenBank/DDBJ databases">
        <authorList>
            <person name="Gilroy R."/>
        </authorList>
    </citation>
    <scope>NUCLEOTIDE SEQUENCE</scope>
    <source>
        <strain evidence="1">8207</strain>
    </source>
</reference>
<dbReference type="AlphaFoldDB" id="A0A9D9DHM7"/>
<dbReference type="InterPro" id="IPR008768">
    <property type="entry name" value="Gp9-like"/>
</dbReference>
<evidence type="ECO:0000313" key="1">
    <source>
        <dbReference type="EMBL" id="MBO8425474.1"/>
    </source>
</evidence>
<comment type="caution">
    <text evidence="1">The sequence shown here is derived from an EMBL/GenBank/DDBJ whole genome shotgun (WGS) entry which is preliminary data.</text>
</comment>
<evidence type="ECO:0000313" key="2">
    <source>
        <dbReference type="Proteomes" id="UP000823630"/>
    </source>
</evidence>
<dbReference type="EMBL" id="JADINC010000049">
    <property type="protein sequence ID" value="MBO8425474.1"/>
    <property type="molecule type" value="Genomic_DNA"/>
</dbReference>
<organism evidence="1 2">
    <name type="scientific">Candidatus Enterousia avistercoris</name>
    <dbReference type="NCBI Taxonomy" id="2840788"/>
    <lineage>
        <taxon>Bacteria</taxon>
        <taxon>Pseudomonadati</taxon>
        <taxon>Pseudomonadota</taxon>
        <taxon>Alphaproteobacteria</taxon>
        <taxon>Candidatus Enterousia</taxon>
    </lineage>
</organism>